<sequence length="274" mass="28034">MQLIDGADAIHGDLPQAVTRRVEVPLGAGESLDSGVARVSAIMSVRDSVEIALAAVTAPDARQGDEAPGIVVTIGGDCGVELAPIGAAMGRAARNGGTLAVVWLDAHADLMTPGSPVPGAFSGMVLRTLLGDGPELLVPVIDETLDATRVVLAGVRSVDDDEEEFITRMGIPWVPVDELGDGTALVAALEGTGATEVYLHVDLDVLDPAEIAALSYPEPFGASMATLVANIVAVRQRFPLSGAGITQFAPSSPDAASDDLSAVLRVISALTRTL</sequence>
<comment type="similarity">
    <text evidence="4">Belongs to the arginase family.</text>
</comment>
<dbReference type="GO" id="GO:0004053">
    <property type="term" value="F:arginase activity"/>
    <property type="evidence" value="ECO:0007669"/>
    <property type="project" value="TreeGrafter"/>
</dbReference>
<keyword evidence="6" id="KW-1185">Reference proteome</keyword>
<dbReference type="PROSITE" id="PS51409">
    <property type="entry name" value="ARGINASE_2"/>
    <property type="match status" value="1"/>
</dbReference>
<dbReference type="InterPro" id="IPR023696">
    <property type="entry name" value="Ureohydrolase_dom_sf"/>
</dbReference>
<protein>
    <recommendedName>
        <fullName evidence="7">Arginase</fullName>
    </recommendedName>
</protein>
<evidence type="ECO:0000313" key="6">
    <source>
        <dbReference type="Proteomes" id="UP000256486"/>
    </source>
</evidence>
<name>A0A3E0VJI4_9MICO</name>
<dbReference type="GO" id="GO:0005829">
    <property type="term" value="C:cytosol"/>
    <property type="evidence" value="ECO:0007669"/>
    <property type="project" value="TreeGrafter"/>
</dbReference>
<evidence type="ECO:0000256" key="4">
    <source>
        <dbReference type="PROSITE-ProRule" id="PRU00742"/>
    </source>
</evidence>
<dbReference type="PRINTS" id="PR00116">
    <property type="entry name" value="ARGINASE"/>
</dbReference>
<dbReference type="GO" id="GO:0030145">
    <property type="term" value="F:manganese ion binding"/>
    <property type="evidence" value="ECO:0007669"/>
    <property type="project" value="TreeGrafter"/>
</dbReference>
<gene>
    <name evidence="5" type="ORF">B7R54_10625</name>
</gene>
<accession>A0A3E0VJI4</accession>
<keyword evidence="3" id="KW-0464">Manganese</keyword>
<dbReference type="CDD" id="cd09999">
    <property type="entry name" value="Arginase-like_1"/>
    <property type="match status" value="1"/>
</dbReference>
<dbReference type="EMBL" id="NBWZ01000001">
    <property type="protein sequence ID" value="RFA09623.1"/>
    <property type="molecule type" value="Genomic_DNA"/>
</dbReference>
<dbReference type="Pfam" id="PF00491">
    <property type="entry name" value="Arginase"/>
    <property type="match status" value="1"/>
</dbReference>
<evidence type="ECO:0000256" key="2">
    <source>
        <dbReference type="ARBA" id="ARBA00022801"/>
    </source>
</evidence>
<proteinExistence type="inferred from homology"/>
<evidence type="ECO:0000256" key="1">
    <source>
        <dbReference type="ARBA" id="ARBA00022723"/>
    </source>
</evidence>
<dbReference type="SUPFAM" id="SSF52768">
    <property type="entry name" value="Arginase/deacetylase"/>
    <property type="match status" value="1"/>
</dbReference>
<dbReference type="PANTHER" id="PTHR43782">
    <property type="entry name" value="ARGINASE"/>
    <property type="match status" value="1"/>
</dbReference>
<keyword evidence="1" id="KW-0479">Metal-binding</keyword>
<evidence type="ECO:0000256" key="3">
    <source>
        <dbReference type="ARBA" id="ARBA00023211"/>
    </source>
</evidence>
<comment type="caution">
    <text evidence="5">The sequence shown here is derived from an EMBL/GenBank/DDBJ whole genome shotgun (WGS) entry which is preliminary data.</text>
</comment>
<dbReference type="PANTHER" id="PTHR43782:SF3">
    <property type="entry name" value="ARGINASE"/>
    <property type="match status" value="1"/>
</dbReference>
<organism evidence="5 6">
    <name type="scientific">Subtercola boreus</name>
    <dbReference type="NCBI Taxonomy" id="120213"/>
    <lineage>
        <taxon>Bacteria</taxon>
        <taxon>Bacillati</taxon>
        <taxon>Actinomycetota</taxon>
        <taxon>Actinomycetes</taxon>
        <taxon>Micrococcales</taxon>
        <taxon>Microbacteriaceae</taxon>
        <taxon>Subtercola</taxon>
    </lineage>
</organism>
<dbReference type="InterPro" id="IPR006035">
    <property type="entry name" value="Ureohydrolase"/>
</dbReference>
<evidence type="ECO:0000313" key="5">
    <source>
        <dbReference type="EMBL" id="RFA09623.1"/>
    </source>
</evidence>
<dbReference type="AlphaFoldDB" id="A0A3E0VJI4"/>
<evidence type="ECO:0008006" key="7">
    <source>
        <dbReference type="Google" id="ProtNLM"/>
    </source>
</evidence>
<dbReference type="Proteomes" id="UP000256486">
    <property type="component" value="Unassembled WGS sequence"/>
</dbReference>
<dbReference type="OrthoDB" id="7331788at2"/>
<keyword evidence="2" id="KW-0378">Hydrolase</keyword>
<reference evidence="5 6" key="1">
    <citation type="submission" date="2017-04" db="EMBL/GenBank/DDBJ databases">
        <title>Comparative genome analysis of Subtercola boreus.</title>
        <authorList>
            <person name="Cho Y.-J."/>
            <person name="Cho A."/>
            <person name="Kim O.-S."/>
            <person name="Lee J.-I."/>
        </authorList>
    </citation>
    <scope>NUCLEOTIDE SEQUENCE [LARGE SCALE GENOMIC DNA]</scope>
    <source>
        <strain evidence="5 6">K300</strain>
    </source>
</reference>
<dbReference type="Gene3D" id="3.40.800.10">
    <property type="entry name" value="Ureohydrolase domain"/>
    <property type="match status" value="1"/>
</dbReference>